<keyword evidence="10" id="KW-0969">Cilium</keyword>
<proteinExistence type="inferred from homology"/>
<organism evidence="19 20">
    <name type="scientific">Desmophyllum pertusum</name>
    <dbReference type="NCBI Taxonomy" id="174260"/>
    <lineage>
        <taxon>Eukaryota</taxon>
        <taxon>Metazoa</taxon>
        <taxon>Cnidaria</taxon>
        <taxon>Anthozoa</taxon>
        <taxon>Hexacorallia</taxon>
        <taxon>Scleractinia</taxon>
        <taxon>Caryophylliina</taxon>
        <taxon>Caryophylliidae</taxon>
        <taxon>Desmophyllum</taxon>
    </lineage>
</organism>
<comment type="caution">
    <text evidence="19">The sequence shown here is derived from an EMBL/GenBank/DDBJ whole genome shotgun (WGS) entry which is preliminary data.</text>
</comment>
<keyword evidence="13" id="KW-0966">Cell projection</keyword>
<sequence length="1329" mass="149569">MIKGYLAKYNPELHMSKSVNFSSATTPLLFQRTIESYVDKRVGTTYGPPAGRKMTCFIDDINMPIINEWGDQVTNEIVRQVMEQQGFYNLEKPGEFTHIVDIQFIAAMIHPGGGRNDIPERIKRQFSIFNCTLPSNASIDKIFGVIGTGYFCSARFSDEVCSIVAELVASTRVLWQQTKVKMLPTPAKFHYIFNLRDLSRIWEGMLNVAGDEVNKKRLALALWKHECTRVIADRFTNEADRKWFEKAMTRVIQDQMGDEGVEELMDEPYFVDFLRDAPEPTGEEPEDADLEAPKIYEMVPTLDFLNEKLGQYMAMYNDTVRGAHLDLVFFKDAMTHLVKISRIIRTPCGNALLVGVGGSGKQSLTRLASFIAGYKIFQITLTRSYNVSNLMDDLKCLYRVAGSEGNGITFIFTDNEIKDESFLEYLNNVLSSGEVSNLFARDELDEITQGLIAVMKKEMPRVPPTNDNLYNYFISRSRKNLHVVLCFSPVGEKFRNRSLKFPGLISGCTMDWFTRWPKDALIAVADYFLSKFDITCTAAIKNSVVRTMGTFHDGVAEACVEFRRQTHVTPKSYLSFVDGYKTIYAEKRSQIGELANRMNTGLDKLVEASASVAGLAKELVVKEKELAVASIKADKVLAEVTVSAQAAEKVKASVQKVKDKAQAIVDEIEADKAVAEKKLSAAKPALQEAEAALQTIKATDISTVRKLAKPPHLIMRIMDCVTLLFRRNIASVVFDPERQCLTPSWSDSLKLMSQGGFLQNLVNFPKDTINAEAVELLRPYLDMDDYNLETAKKVCGNVAGLCSWTCAMAFFYGVNKEVLPLKANLVVQEARLQVAAAELNSAQAQLDDKQRELDTVQAMYDGAVKEKQELLVDAESCKNKMQAASALITGLGGEKVRWTQQSKEFQDQIGRLVGDVLLATGFLSYLGPFNQNFRNLLLDRWEKEMATNKIPFSENLNLINMLTDAATIGEWNLHGLPSDELSIQNGIIVTKATRYPLLIDPQTQGKAWIVSREKNNELQLTSLNHKYFRNHLEDALSLGRPLLIEDVGEDLDPALDNVLEKNFIKSGSTYKVKVGDKECDVMSGFKMYVTTKLGNPSYTPEVSARTAIIDFTVTMKGLEEQLLGRVINTEKEELEAERVKLMEDVTSNKRKMKELEDNLLYRLTSTQGSLVEDESLVAVLKTTKETAEEVSEKLAVAAETEVKINLAREEFRPVATRGSILYFLIVEMSMVNIMYQTSLRQFLGIFDLSMAKSDKSPIPAKRIQNIIEFLNYEVFKYSCRGLYENHKFLFTLLLALKIDIQGGKVKVQEFQTLIKGSSERVWLETVVRQ</sequence>
<dbReference type="FunFam" id="3.40.50.300:FF:000049">
    <property type="entry name" value="Dynein, axonemal, heavy chain 5"/>
    <property type="match status" value="1"/>
</dbReference>
<gene>
    <name evidence="19" type="primary">DNAH8_5</name>
    <name evidence="19" type="ORF">OS493_018220</name>
</gene>
<evidence type="ECO:0000256" key="4">
    <source>
        <dbReference type="ARBA" id="ARBA00022701"/>
    </source>
</evidence>
<keyword evidence="11" id="KW-0505">Motor protein</keyword>
<evidence type="ECO:0000259" key="18">
    <source>
        <dbReference type="Pfam" id="PF17857"/>
    </source>
</evidence>
<keyword evidence="7" id="KW-0067">ATP-binding</keyword>
<dbReference type="GO" id="GO:0051959">
    <property type="term" value="F:dynein light intermediate chain binding"/>
    <property type="evidence" value="ECO:0007669"/>
    <property type="project" value="InterPro"/>
</dbReference>
<dbReference type="Gene3D" id="6.10.140.1060">
    <property type="match status" value="1"/>
</dbReference>
<feature type="domain" description="Dynein heavy chain coiled coil stalk" evidence="15">
    <location>
        <begin position="597"/>
        <end position="941"/>
    </location>
</feature>
<dbReference type="PANTHER" id="PTHR46532">
    <property type="entry name" value="MALE FERTILITY FACTOR KL5"/>
    <property type="match status" value="1"/>
</dbReference>
<dbReference type="InterPro" id="IPR035706">
    <property type="entry name" value="AAA_9"/>
</dbReference>
<dbReference type="InterPro" id="IPR041589">
    <property type="entry name" value="DNAH3_AAA_lid_1"/>
</dbReference>
<evidence type="ECO:0000256" key="9">
    <source>
        <dbReference type="ARBA" id="ARBA00023054"/>
    </source>
</evidence>
<dbReference type="OrthoDB" id="6016984at2759"/>
<evidence type="ECO:0000259" key="16">
    <source>
        <dbReference type="Pfam" id="PF12780"/>
    </source>
</evidence>
<evidence type="ECO:0000259" key="15">
    <source>
        <dbReference type="Pfam" id="PF12777"/>
    </source>
</evidence>
<evidence type="ECO:0000256" key="6">
    <source>
        <dbReference type="ARBA" id="ARBA00022741"/>
    </source>
</evidence>
<keyword evidence="5" id="KW-0677">Repeat</keyword>
<dbReference type="Gene3D" id="3.40.50.300">
    <property type="entry name" value="P-loop containing nucleotide triphosphate hydrolases"/>
    <property type="match status" value="2"/>
</dbReference>
<feature type="domain" description="Dynein heavy chain AAA module D4" evidence="16">
    <location>
        <begin position="325"/>
        <end position="583"/>
    </location>
</feature>
<keyword evidence="4" id="KW-0493">Microtubule</keyword>
<dbReference type="GO" id="GO:0031514">
    <property type="term" value="C:motile cilium"/>
    <property type="evidence" value="ECO:0007669"/>
    <property type="project" value="UniProtKB-ARBA"/>
</dbReference>
<dbReference type="Pfam" id="PF12781">
    <property type="entry name" value="AAA_9"/>
    <property type="match status" value="1"/>
</dbReference>
<evidence type="ECO:0000256" key="1">
    <source>
        <dbReference type="ARBA" id="ARBA00004430"/>
    </source>
</evidence>
<dbReference type="InterPro" id="IPR024743">
    <property type="entry name" value="Dynein_HC_stalk"/>
</dbReference>
<evidence type="ECO:0000256" key="7">
    <source>
        <dbReference type="ARBA" id="ARBA00022840"/>
    </source>
</evidence>
<dbReference type="Pfam" id="PF12780">
    <property type="entry name" value="AAA_8"/>
    <property type="match status" value="1"/>
</dbReference>
<dbReference type="FunFam" id="1.20.920.20:FF:000004">
    <property type="entry name" value="Dynein axonemal heavy chain 5"/>
    <property type="match status" value="1"/>
</dbReference>
<accession>A0A9W9YF23</accession>
<dbReference type="Pfam" id="PF12775">
    <property type="entry name" value="AAA_7"/>
    <property type="match status" value="1"/>
</dbReference>
<dbReference type="InterPro" id="IPR027417">
    <property type="entry name" value="P-loop_NTPase"/>
</dbReference>
<evidence type="ECO:0000256" key="14">
    <source>
        <dbReference type="SAM" id="Coils"/>
    </source>
</evidence>
<dbReference type="GO" id="GO:0007018">
    <property type="term" value="P:microtubule-based movement"/>
    <property type="evidence" value="ECO:0007669"/>
    <property type="project" value="InterPro"/>
</dbReference>
<dbReference type="GO" id="GO:0045505">
    <property type="term" value="F:dynein intermediate chain binding"/>
    <property type="evidence" value="ECO:0007669"/>
    <property type="project" value="InterPro"/>
</dbReference>
<evidence type="ECO:0000313" key="20">
    <source>
        <dbReference type="Proteomes" id="UP001163046"/>
    </source>
</evidence>
<evidence type="ECO:0000256" key="8">
    <source>
        <dbReference type="ARBA" id="ARBA00023017"/>
    </source>
</evidence>
<dbReference type="GO" id="GO:0005524">
    <property type="term" value="F:ATP binding"/>
    <property type="evidence" value="ECO:0007669"/>
    <property type="project" value="UniProtKB-KW"/>
</dbReference>
<keyword evidence="12" id="KW-0206">Cytoskeleton</keyword>
<dbReference type="Gene3D" id="1.10.8.1220">
    <property type="match status" value="1"/>
</dbReference>
<feature type="coiled-coil region" evidence="14">
    <location>
        <begin position="1131"/>
        <end position="1158"/>
    </location>
</feature>
<dbReference type="InterPro" id="IPR026983">
    <property type="entry name" value="DHC"/>
</dbReference>
<dbReference type="FunFam" id="1.20.920.30:FF:000004">
    <property type="entry name" value="Dynein axonemal heavy chain 5"/>
    <property type="match status" value="1"/>
</dbReference>
<feature type="domain" description="Dynein heavy chain ATP-binding dynein motor region" evidence="17">
    <location>
        <begin position="970"/>
        <end position="1190"/>
    </location>
</feature>
<evidence type="ECO:0000259" key="17">
    <source>
        <dbReference type="Pfam" id="PF12781"/>
    </source>
</evidence>
<keyword evidence="9 14" id="KW-0175">Coiled coil</keyword>
<keyword evidence="6" id="KW-0547">Nucleotide-binding</keyword>
<dbReference type="GO" id="GO:0005858">
    <property type="term" value="C:axonemal dynein complex"/>
    <property type="evidence" value="ECO:0007669"/>
    <property type="project" value="TreeGrafter"/>
</dbReference>
<reference evidence="19" key="1">
    <citation type="submission" date="2023-01" db="EMBL/GenBank/DDBJ databases">
        <title>Genome assembly of the deep-sea coral Lophelia pertusa.</title>
        <authorList>
            <person name="Herrera S."/>
            <person name="Cordes E."/>
        </authorList>
    </citation>
    <scope>NUCLEOTIDE SEQUENCE</scope>
    <source>
        <strain evidence="19">USNM1676648</strain>
        <tissue evidence="19">Polyp</tissue>
    </source>
</reference>
<dbReference type="Pfam" id="PF17857">
    <property type="entry name" value="AAA_lid_1"/>
    <property type="match status" value="1"/>
</dbReference>
<comment type="subcellular location">
    <subcellularLocation>
        <location evidence="1">Cytoplasm</location>
        <location evidence="1">Cytoskeleton</location>
        <location evidence="1">Cilium axoneme</location>
    </subcellularLocation>
</comment>
<protein>
    <submittedName>
        <fullName evidence="19">Dynein heavy chain 8, axonemal</fullName>
    </submittedName>
</protein>
<keyword evidence="3" id="KW-0963">Cytoplasm</keyword>
<name>A0A9W9YF23_9CNID</name>
<evidence type="ECO:0000256" key="11">
    <source>
        <dbReference type="ARBA" id="ARBA00023175"/>
    </source>
</evidence>
<evidence type="ECO:0000256" key="2">
    <source>
        <dbReference type="ARBA" id="ARBA00008887"/>
    </source>
</evidence>
<keyword evidence="20" id="KW-1185">Reference proteome</keyword>
<keyword evidence="8" id="KW-0243">Dynein</keyword>
<evidence type="ECO:0000256" key="3">
    <source>
        <dbReference type="ARBA" id="ARBA00022490"/>
    </source>
</evidence>
<feature type="coiled-coil region" evidence="14">
    <location>
        <begin position="825"/>
        <end position="866"/>
    </location>
</feature>
<evidence type="ECO:0000313" key="19">
    <source>
        <dbReference type="EMBL" id="KAJ7333051.1"/>
    </source>
</evidence>
<dbReference type="FunFam" id="1.10.8.1220:FF:000001">
    <property type="entry name" value="Dynein axonemal heavy chain 5"/>
    <property type="match status" value="1"/>
</dbReference>
<dbReference type="Pfam" id="PF12777">
    <property type="entry name" value="MT"/>
    <property type="match status" value="1"/>
</dbReference>
<evidence type="ECO:0000256" key="13">
    <source>
        <dbReference type="ARBA" id="ARBA00023273"/>
    </source>
</evidence>
<dbReference type="GO" id="GO:0005874">
    <property type="term" value="C:microtubule"/>
    <property type="evidence" value="ECO:0007669"/>
    <property type="project" value="UniProtKB-KW"/>
</dbReference>
<dbReference type="InterPro" id="IPR024317">
    <property type="entry name" value="Dynein_heavy_chain_D4_dom"/>
</dbReference>
<evidence type="ECO:0000256" key="12">
    <source>
        <dbReference type="ARBA" id="ARBA00023212"/>
    </source>
</evidence>
<dbReference type="Gene3D" id="1.20.920.30">
    <property type="match status" value="1"/>
</dbReference>
<dbReference type="PANTHER" id="PTHR46532:SF11">
    <property type="entry name" value="DYNEIN AXONEMAL HEAVY CHAIN 12"/>
    <property type="match status" value="1"/>
</dbReference>
<dbReference type="FunFam" id="3.40.50.300:FF:002141">
    <property type="entry name" value="Dynein heavy chain"/>
    <property type="match status" value="1"/>
</dbReference>
<evidence type="ECO:0000256" key="5">
    <source>
        <dbReference type="ARBA" id="ARBA00022737"/>
    </source>
</evidence>
<comment type="similarity">
    <text evidence="2">Belongs to the dynein heavy chain family.</text>
</comment>
<dbReference type="SUPFAM" id="SSF52540">
    <property type="entry name" value="P-loop containing nucleoside triphosphate hydrolases"/>
    <property type="match status" value="2"/>
</dbReference>
<evidence type="ECO:0000256" key="10">
    <source>
        <dbReference type="ARBA" id="ARBA00023069"/>
    </source>
</evidence>
<dbReference type="Proteomes" id="UP001163046">
    <property type="component" value="Unassembled WGS sequence"/>
</dbReference>
<feature type="domain" description="Dynein heavy chain 3 AAA+ lid" evidence="18">
    <location>
        <begin position="167"/>
        <end position="258"/>
    </location>
</feature>
<dbReference type="Gene3D" id="1.20.920.20">
    <property type="match status" value="1"/>
</dbReference>
<dbReference type="EMBL" id="MU827787">
    <property type="protein sequence ID" value="KAJ7333051.1"/>
    <property type="molecule type" value="Genomic_DNA"/>
</dbReference>